<evidence type="ECO:0000256" key="2">
    <source>
        <dbReference type="ARBA" id="ARBA00023125"/>
    </source>
</evidence>
<dbReference type="GO" id="GO:0003677">
    <property type="term" value="F:DNA binding"/>
    <property type="evidence" value="ECO:0007669"/>
    <property type="project" value="UniProtKB-KW"/>
</dbReference>
<gene>
    <name evidence="5" type="ORF">DL897_14890</name>
</gene>
<comment type="caution">
    <text evidence="5">The sequence shown here is derived from an EMBL/GenBank/DDBJ whole genome shotgun (WGS) entry which is preliminary data.</text>
</comment>
<evidence type="ECO:0000256" key="1">
    <source>
        <dbReference type="ARBA" id="ARBA00023015"/>
    </source>
</evidence>
<dbReference type="RefSeq" id="WP_113659921.1">
    <property type="nucleotide sequence ID" value="NZ_KZ845672.1"/>
</dbReference>
<evidence type="ECO:0000313" key="6">
    <source>
        <dbReference type="Proteomes" id="UP000251213"/>
    </source>
</evidence>
<proteinExistence type="predicted"/>
<dbReference type="GO" id="GO:0003700">
    <property type="term" value="F:DNA-binding transcription factor activity"/>
    <property type="evidence" value="ECO:0007669"/>
    <property type="project" value="InterPro"/>
</dbReference>
<dbReference type="Proteomes" id="UP000251213">
    <property type="component" value="Unassembled WGS sequence"/>
</dbReference>
<reference evidence="5 6" key="1">
    <citation type="submission" date="2018-06" db="EMBL/GenBank/DDBJ databases">
        <title>Thermoflavimicrobium daqus sp. nov., a thermophilic microbe isolated from Moutai-flavour Daqu.</title>
        <authorList>
            <person name="Wang X."/>
            <person name="Zhou H."/>
        </authorList>
    </citation>
    <scope>NUCLEOTIDE SEQUENCE [LARGE SCALE GENOMIC DNA]</scope>
    <source>
        <strain evidence="5 6">FBKL4.011</strain>
    </source>
</reference>
<feature type="domain" description="HTH gntR-type" evidence="4">
    <location>
        <begin position="9"/>
        <end position="77"/>
    </location>
</feature>
<dbReference type="EMBL" id="QJKK01000010">
    <property type="protein sequence ID" value="RAL22078.1"/>
    <property type="molecule type" value="Genomic_DNA"/>
</dbReference>
<dbReference type="SUPFAM" id="SSF46785">
    <property type="entry name" value="Winged helix' DNA-binding domain"/>
    <property type="match status" value="1"/>
</dbReference>
<dbReference type="PANTHER" id="PTHR38445">
    <property type="entry name" value="HTH-TYPE TRANSCRIPTIONAL REPRESSOR YTRA"/>
    <property type="match status" value="1"/>
</dbReference>
<dbReference type="OrthoDB" id="162505at2"/>
<dbReference type="Pfam" id="PF00392">
    <property type="entry name" value="GntR"/>
    <property type="match status" value="1"/>
</dbReference>
<dbReference type="PROSITE" id="PS50949">
    <property type="entry name" value="HTH_GNTR"/>
    <property type="match status" value="1"/>
</dbReference>
<dbReference type="PANTHER" id="PTHR38445:SF10">
    <property type="entry name" value="GNTR-FAMILY TRANSCRIPTIONAL REGULATOR"/>
    <property type="match status" value="1"/>
</dbReference>
<keyword evidence="2" id="KW-0238">DNA-binding</keyword>
<accession>A0A364K216</accession>
<name>A0A364K216_9BACL</name>
<sequence>MKASFDDRQPIFQQIAEMIEDDILNGTYKEGERIISVAQFARTFQINPATVVKGIALLVNEGILYKKRGLGMFVAVDARKIIMSKRRERFYNEMVLNLLNEAEKLELTTEDVIEMLKQKKNGSIDECSS</sequence>
<dbReference type="SMART" id="SM00345">
    <property type="entry name" value="HTH_GNTR"/>
    <property type="match status" value="1"/>
</dbReference>
<keyword evidence="6" id="KW-1185">Reference proteome</keyword>
<keyword evidence="1" id="KW-0805">Transcription regulation</keyword>
<evidence type="ECO:0000256" key="3">
    <source>
        <dbReference type="ARBA" id="ARBA00023163"/>
    </source>
</evidence>
<dbReference type="AlphaFoldDB" id="A0A364K216"/>
<evidence type="ECO:0000259" key="4">
    <source>
        <dbReference type="PROSITE" id="PS50949"/>
    </source>
</evidence>
<dbReference type="InterPro" id="IPR036390">
    <property type="entry name" value="WH_DNA-bd_sf"/>
</dbReference>
<organism evidence="5 6">
    <name type="scientific">Thermoflavimicrobium daqui</name>
    <dbReference type="NCBI Taxonomy" id="2137476"/>
    <lineage>
        <taxon>Bacteria</taxon>
        <taxon>Bacillati</taxon>
        <taxon>Bacillota</taxon>
        <taxon>Bacilli</taxon>
        <taxon>Bacillales</taxon>
        <taxon>Thermoactinomycetaceae</taxon>
        <taxon>Thermoflavimicrobium</taxon>
    </lineage>
</organism>
<dbReference type="Gene3D" id="1.10.10.10">
    <property type="entry name" value="Winged helix-like DNA-binding domain superfamily/Winged helix DNA-binding domain"/>
    <property type="match status" value="1"/>
</dbReference>
<dbReference type="InterPro" id="IPR036388">
    <property type="entry name" value="WH-like_DNA-bd_sf"/>
</dbReference>
<evidence type="ECO:0000313" key="5">
    <source>
        <dbReference type="EMBL" id="RAL22078.1"/>
    </source>
</evidence>
<dbReference type="CDD" id="cd07377">
    <property type="entry name" value="WHTH_GntR"/>
    <property type="match status" value="1"/>
</dbReference>
<dbReference type="InterPro" id="IPR000524">
    <property type="entry name" value="Tscrpt_reg_HTH_GntR"/>
</dbReference>
<reference evidence="5 6" key="2">
    <citation type="submission" date="2018-06" db="EMBL/GenBank/DDBJ databases">
        <authorList>
            <person name="Zhirakovskaya E."/>
        </authorList>
    </citation>
    <scope>NUCLEOTIDE SEQUENCE [LARGE SCALE GENOMIC DNA]</scope>
    <source>
        <strain evidence="5 6">FBKL4.011</strain>
    </source>
</reference>
<protein>
    <submittedName>
        <fullName evidence="5">GntR family transcriptional regulator</fullName>
    </submittedName>
</protein>
<keyword evidence="3" id="KW-0804">Transcription</keyword>